<dbReference type="AlphaFoldDB" id="A0A5B7CUV6"/>
<comment type="caution">
    <text evidence="1">The sequence shown here is derived from an EMBL/GenBank/DDBJ whole genome shotgun (WGS) entry which is preliminary data.</text>
</comment>
<accession>A0A5B7CUV6</accession>
<keyword evidence="2" id="KW-1185">Reference proteome</keyword>
<reference evidence="1 2" key="1">
    <citation type="submission" date="2019-05" db="EMBL/GenBank/DDBJ databases">
        <title>Another draft genome of Portunus trituberculatus and its Hox gene families provides insights of decapod evolution.</title>
        <authorList>
            <person name="Jeong J.-H."/>
            <person name="Song I."/>
            <person name="Kim S."/>
            <person name="Choi T."/>
            <person name="Kim D."/>
            <person name="Ryu S."/>
            <person name="Kim W."/>
        </authorList>
    </citation>
    <scope>NUCLEOTIDE SEQUENCE [LARGE SCALE GENOMIC DNA]</scope>
    <source>
        <tissue evidence="1">Muscle</tissue>
    </source>
</reference>
<protein>
    <submittedName>
        <fullName evidence="1">Uncharacterized protein</fullName>
    </submittedName>
</protein>
<evidence type="ECO:0000313" key="2">
    <source>
        <dbReference type="Proteomes" id="UP000324222"/>
    </source>
</evidence>
<organism evidence="1 2">
    <name type="scientific">Portunus trituberculatus</name>
    <name type="common">Swimming crab</name>
    <name type="synonym">Neptunus trituberculatus</name>
    <dbReference type="NCBI Taxonomy" id="210409"/>
    <lineage>
        <taxon>Eukaryota</taxon>
        <taxon>Metazoa</taxon>
        <taxon>Ecdysozoa</taxon>
        <taxon>Arthropoda</taxon>
        <taxon>Crustacea</taxon>
        <taxon>Multicrustacea</taxon>
        <taxon>Malacostraca</taxon>
        <taxon>Eumalacostraca</taxon>
        <taxon>Eucarida</taxon>
        <taxon>Decapoda</taxon>
        <taxon>Pleocyemata</taxon>
        <taxon>Brachyura</taxon>
        <taxon>Eubrachyura</taxon>
        <taxon>Portunoidea</taxon>
        <taxon>Portunidae</taxon>
        <taxon>Portuninae</taxon>
        <taxon>Portunus</taxon>
    </lineage>
</organism>
<name>A0A5B7CUV6_PORTR</name>
<dbReference type="EMBL" id="VSRR010000265">
    <property type="protein sequence ID" value="MPC13199.1"/>
    <property type="molecule type" value="Genomic_DNA"/>
</dbReference>
<sequence>MKFSTAINLMNQWTRCSTTSRSTHLKGRPVHGHVDAVVVAPPLQILLVVGIGNDPLRIQAQVSV</sequence>
<evidence type="ECO:0000313" key="1">
    <source>
        <dbReference type="EMBL" id="MPC13199.1"/>
    </source>
</evidence>
<proteinExistence type="predicted"/>
<gene>
    <name evidence="1" type="ORF">E2C01_005922</name>
</gene>
<dbReference type="Proteomes" id="UP000324222">
    <property type="component" value="Unassembled WGS sequence"/>
</dbReference>